<dbReference type="EMBL" id="FNOJ01000002">
    <property type="protein sequence ID" value="SDW12459.1"/>
    <property type="molecule type" value="Genomic_DNA"/>
</dbReference>
<dbReference type="PRINTS" id="PR00081">
    <property type="entry name" value="GDHRDH"/>
</dbReference>
<dbReference type="SUPFAM" id="SSF51735">
    <property type="entry name" value="NAD(P)-binding Rossmann-fold domains"/>
    <property type="match status" value="1"/>
</dbReference>
<evidence type="ECO:0000256" key="1">
    <source>
        <dbReference type="ARBA" id="ARBA00006484"/>
    </source>
</evidence>
<proteinExistence type="inferred from homology"/>
<dbReference type="Proteomes" id="UP000182589">
    <property type="component" value="Unassembled WGS sequence"/>
</dbReference>
<dbReference type="STRING" id="89784.SAMN04489725_102104"/>
<keyword evidence="2" id="KW-0560">Oxidoreductase</keyword>
<sequence>MGQASGNRYQNRVVCVTGSSRGIGRRLAVRFAEEGADVVINYFRNGDQAREVAAEIEALGRKALLVRANMAQEEKVVAMFEQIREAFGRIDVFVHNAASGRNRSAMEVDTKGWDWTMQVNTRAFLIGAQQAANLMPETGGAMLALSSFGADRVFPYYVSVGSSKAALESIVRYFAIELAPRRINVNAISAGAVLTDALGHFPEMDKTLAAVEEKMPYHRMVTPDDIANLALFLCSPEAEMIRGQTIRIDGGITLPIP</sequence>
<evidence type="ECO:0000313" key="3">
    <source>
        <dbReference type="EMBL" id="SDW12459.1"/>
    </source>
</evidence>
<dbReference type="GO" id="GO:0016491">
    <property type="term" value="F:oxidoreductase activity"/>
    <property type="evidence" value="ECO:0007669"/>
    <property type="project" value="UniProtKB-KW"/>
</dbReference>
<accession>A0A1H2R1A5</accession>
<evidence type="ECO:0000256" key="2">
    <source>
        <dbReference type="ARBA" id="ARBA00023002"/>
    </source>
</evidence>
<dbReference type="PANTHER" id="PTHR43639">
    <property type="entry name" value="OXIDOREDUCTASE, SHORT-CHAIN DEHYDROGENASE/REDUCTASE FAMILY (AFU_ORTHOLOGUE AFUA_5G02870)"/>
    <property type="match status" value="1"/>
</dbReference>
<gene>
    <name evidence="3" type="ORF">SAMN04489725_102104</name>
</gene>
<dbReference type="Pfam" id="PF13561">
    <property type="entry name" value="adh_short_C2"/>
    <property type="match status" value="1"/>
</dbReference>
<dbReference type="InterPro" id="IPR002347">
    <property type="entry name" value="SDR_fam"/>
</dbReference>
<comment type="similarity">
    <text evidence="1">Belongs to the short-chain dehydrogenases/reductases (SDR) family.</text>
</comment>
<name>A0A1H2R1A5_9BACL</name>
<dbReference type="AlphaFoldDB" id="A0A1H2R1A5"/>
<dbReference type="PANTHER" id="PTHR43639:SF1">
    <property type="entry name" value="SHORT-CHAIN DEHYDROGENASE_REDUCTASE FAMILY PROTEIN"/>
    <property type="match status" value="1"/>
</dbReference>
<dbReference type="GO" id="GO:0008206">
    <property type="term" value="P:bile acid metabolic process"/>
    <property type="evidence" value="ECO:0007669"/>
    <property type="project" value="UniProtKB-ARBA"/>
</dbReference>
<organism evidence="3 4">
    <name type="scientific">Alicyclobacillus hesperidum</name>
    <dbReference type="NCBI Taxonomy" id="89784"/>
    <lineage>
        <taxon>Bacteria</taxon>
        <taxon>Bacillati</taxon>
        <taxon>Bacillota</taxon>
        <taxon>Bacilli</taxon>
        <taxon>Bacillales</taxon>
        <taxon>Alicyclobacillaceae</taxon>
        <taxon>Alicyclobacillus</taxon>
    </lineage>
</organism>
<dbReference type="FunFam" id="3.40.50.720:FF:000084">
    <property type="entry name" value="Short-chain dehydrogenase reductase"/>
    <property type="match status" value="1"/>
</dbReference>
<dbReference type="CDD" id="cd05359">
    <property type="entry name" value="ChcA_like_SDR_c"/>
    <property type="match status" value="1"/>
</dbReference>
<protein>
    <submittedName>
        <fullName evidence="3">Enoyl-[acyl-carrier-protein] reductase [NADH]</fullName>
    </submittedName>
</protein>
<evidence type="ECO:0000313" key="4">
    <source>
        <dbReference type="Proteomes" id="UP000182589"/>
    </source>
</evidence>
<keyword evidence="4" id="KW-1185">Reference proteome</keyword>
<dbReference type="RefSeq" id="WP_074691432.1">
    <property type="nucleotide sequence ID" value="NZ_FNOJ01000002.1"/>
</dbReference>
<dbReference type="InterPro" id="IPR036291">
    <property type="entry name" value="NAD(P)-bd_dom_sf"/>
</dbReference>
<dbReference type="Gene3D" id="3.40.50.720">
    <property type="entry name" value="NAD(P)-binding Rossmann-like Domain"/>
    <property type="match status" value="1"/>
</dbReference>
<reference evidence="4" key="1">
    <citation type="submission" date="2016-10" db="EMBL/GenBank/DDBJ databases">
        <authorList>
            <person name="Varghese N."/>
        </authorList>
    </citation>
    <scope>NUCLEOTIDE SEQUENCE [LARGE SCALE GENOMIC DNA]</scope>
    <source>
        <strain evidence="4">DSM 12489</strain>
    </source>
</reference>
<dbReference type="NCBIfam" id="NF005975">
    <property type="entry name" value="PRK08063.1"/>
    <property type="match status" value="1"/>
</dbReference>